<dbReference type="STRING" id="265719.SAMN04488509_10859"/>
<sequence length="588" mass="62684">MGIDGLLTLLVLAGAVILFVTERLPVDVVAMIVLASLLILGLVTPTQALSGFSSEATITVAAMFVLSAALTRTGALRAVGAAFARIRQTWLFTLTVMLSLGVMSAFVNNTAALAVFLPVVLGVTASNGFSASKVLIPMSYAAQMGGVCTLIGTSTNLLVNSLAKDAGLPGFTLFEFAPLGLITMAAGLVYTTIASHFLLPDRRAPQLTETYELGKYISELRVMPGSPLIGQSVAEARLGERSGVFVLELLRGEEKIWSPRAQKLQEGDILLARGDWSKLSGLKASARLELEPEFKLRDEQFRGDDQVLTEVMVAPGSRFIGQSLRALEFNWHYNATVLAIHRRGEVLREKLRDVELAVGDILLMLTSPSEMAHLRANPNVVVLSERDEGPASSRRAWTAVAIMAAVVAAATLDILPIVAASILGCIALVVFRCLESKELYESIDWRVIMLLAGVLPLGVALQSSGAAAFLADRTLDLVGGWGPIAALAVIYLMTAVLTEFMSNNASAVLLTPVAIAAAHSMDVNPSAYVVAVAFAASTAFATPVGYQTNTMVYSAGGYRFIDFVRIGVPLNLLFWAIAVAFIPVFWPL</sequence>
<keyword evidence="3 7" id="KW-0812">Transmembrane</keyword>
<feature type="transmembrane region" description="Helical" evidence="7">
    <location>
        <begin position="527"/>
        <end position="546"/>
    </location>
</feature>
<evidence type="ECO:0000256" key="6">
    <source>
        <dbReference type="ARBA" id="ARBA00023136"/>
    </source>
</evidence>
<dbReference type="PANTHER" id="PTHR43652:SF2">
    <property type="entry name" value="BASIC AMINO ACID ANTIPORTER YFCC-RELATED"/>
    <property type="match status" value="1"/>
</dbReference>
<feature type="transmembrane region" description="Helical" evidence="7">
    <location>
        <begin position="6"/>
        <end position="21"/>
    </location>
</feature>
<dbReference type="PROSITE" id="PS51202">
    <property type="entry name" value="RCK_C"/>
    <property type="match status" value="2"/>
</dbReference>
<dbReference type="AlphaFoldDB" id="A0A1G6XZN8"/>
<evidence type="ECO:0000256" key="5">
    <source>
        <dbReference type="ARBA" id="ARBA00022989"/>
    </source>
</evidence>
<keyword evidence="2" id="KW-0813">Transport</keyword>
<dbReference type="GO" id="GO:0005886">
    <property type="term" value="C:plasma membrane"/>
    <property type="evidence" value="ECO:0007669"/>
    <property type="project" value="TreeGrafter"/>
</dbReference>
<feature type="transmembrane region" description="Helical" evidence="7">
    <location>
        <begin position="179"/>
        <end position="199"/>
    </location>
</feature>
<accession>A0A1G6XZN8</accession>
<evidence type="ECO:0000256" key="7">
    <source>
        <dbReference type="SAM" id="Phobius"/>
    </source>
</evidence>
<keyword evidence="10" id="KW-1185">Reference proteome</keyword>
<dbReference type="InterPro" id="IPR006037">
    <property type="entry name" value="RCK_C"/>
</dbReference>
<keyword evidence="6 7" id="KW-0472">Membrane</keyword>
<evidence type="ECO:0000259" key="8">
    <source>
        <dbReference type="PROSITE" id="PS51202"/>
    </source>
</evidence>
<dbReference type="InterPro" id="IPR036721">
    <property type="entry name" value="RCK_C_sf"/>
</dbReference>
<dbReference type="Proteomes" id="UP000199603">
    <property type="component" value="Unassembled WGS sequence"/>
</dbReference>
<feature type="domain" description="RCK C-terminal" evidence="8">
    <location>
        <begin position="205"/>
        <end position="288"/>
    </location>
</feature>
<dbReference type="InterPro" id="IPR031312">
    <property type="entry name" value="Na/sul_symport_CS"/>
</dbReference>
<dbReference type="GO" id="GO:0008324">
    <property type="term" value="F:monoatomic cation transmembrane transporter activity"/>
    <property type="evidence" value="ECO:0007669"/>
    <property type="project" value="InterPro"/>
</dbReference>
<evidence type="ECO:0000256" key="2">
    <source>
        <dbReference type="ARBA" id="ARBA00022448"/>
    </source>
</evidence>
<feature type="transmembrane region" description="Helical" evidence="7">
    <location>
        <begin position="447"/>
        <end position="471"/>
    </location>
</feature>
<feature type="domain" description="RCK C-terminal" evidence="8">
    <location>
        <begin position="296"/>
        <end position="380"/>
    </location>
</feature>
<dbReference type="SUPFAM" id="SSF116726">
    <property type="entry name" value="TrkA C-terminal domain-like"/>
    <property type="match status" value="2"/>
</dbReference>
<dbReference type="Pfam" id="PF02080">
    <property type="entry name" value="TrkA_C"/>
    <property type="match status" value="2"/>
</dbReference>
<gene>
    <name evidence="9" type="ORF">SAMN04488509_10859</name>
</gene>
<name>A0A1G6XZN8_9GAMM</name>
<dbReference type="OrthoDB" id="9809303at2"/>
<dbReference type="InterPro" id="IPR051679">
    <property type="entry name" value="DASS-Related_Transporters"/>
</dbReference>
<evidence type="ECO:0000256" key="1">
    <source>
        <dbReference type="ARBA" id="ARBA00004141"/>
    </source>
</evidence>
<feature type="transmembrane region" description="Helical" evidence="7">
    <location>
        <begin position="56"/>
        <end position="76"/>
    </location>
</feature>
<feature type="transmembrane region" description="Helical" evidence="7">
    <location>
        <begin position="477"/>
        <end position="497"/>
    </location>
</feature>
<reference evidence="9 10" key="1">
    <citation type="submission" date="2016-10" db="EMBL/GenBank/DDBJ databases">
        <authorList>
            <person name="de Groot N.N."/>
        </authorList>
    </citation>
    <scope>NUCLEOTIDE SEQUENCE [LARGE SCALE GENOMIC DNA]</scope>
    <source>
        <strain evidence="9 10">DSM 16957</strain>
    </source>
</reference>
<dbReference type="RefSeq" id="WP_091243463.1">
    <property type="nucleotide sequence ID" value="NZ_FNAG01000008.1"/>
</dbReference>
<feature type="transmembrane region" description="Helical" evidence="7">
    <location>
        <begin position="566"/>
        <end position="586"/>
    </location>
</feature>
<feature type="transmembrane region" description="Helical" evidence="7">
    <location>
        <begin position="141"/>
        <end position="159"/>
    </location>
</feature>
<protein>
    <submittedName>
        <fullName evidence="9">Anion transporter</fullName>
    </submittedName>
</protein>
<feature type="transmembrane region" description="Helical" evidence="7">
    <location>
        <begin position="28"/>
        <end position="50"/>
    </location>
</feature>
<keyword evidence="5 7" id="KW-1133">Transmembrane helix</keyword>
<proteinExistence type="predicted"/>
<dbReference type="Pfam" id="PF03600">
    <property type="entry name" value="CitMHS"/>
    <property type="match status" value="1"/>
</dbReference>
<evidence type="ECO:0000313" key="10">
    <source>
        <dbReference type="Proteomes" id="UP000199603"/>
    </source>
</evidence>
<dbReference type="InterPro" id="IPR004680">
    <property type="entry name" value="Cit_transptr-like_dom"/>
</dbReference>
<dbReference type="EMBL" id="FNAG01000008">
    <property type="protein sequence ID" value="SDD83619.1"/>
    <property type="molecule type" value="Genomic_DNA"/>
</dbReference>
<evidence type="ECO:0000256" key="3">
    <source>
        <dbReference type="ARBA" id="ARBA00022692"/>
    </source>
</evidence>
<organism evidence="9 10">
    <name type="scientific">Aquimonas voraii</name>
    <dbReference type="NCBI Taxonomy" id="265719"/>
    <lineage>
        <taxon>Bacteria</taxon>
        <taxon>Pseudomonadati</taxon>
        <taxon>Pseudomonadota</taxon>
        <taxon>Gammaproteobacteria</taxon>
        <taxon>Lysobacterales</taxon>
        <taxon>Lysobacteraceae</taxon>
        <taxon>Aquimonas</taxon>
    </lineage>
</organism>
<dbReference type="GO" id="GO:0006813">
    <property type="term" value="P:potassium ion transport"/>
    <property type="evidence" value="ECO:0007669"/>
    <property type="project" value="InterPro"/>
</dbReference>
<dbReference type="Gene3D" id="3.30.70.1450">
    <property type="entry name" value="Regulator of K+ conductance, C-terminal domain"/>
    <property type="match status" value="2"/>
</dbReference>
<evidence type="ECO:0000256" key="4">
    <source>
        <dbReference type="ARBA" id="ARBA00022737"/>
    </source>
</evidence>
<comment type="subcellular location">
    <subcellularLocation>
        <location evidence="1">Membrane</location>
        <topology evidence="1">Multi-pass membrane protein</topology>
    </subcellularLocation>
</comment>
<keyword evidence="4" id="KW-0677">Repeat</keyword>
<dbReference type="PROSITE" id="PS01271">
    <property type="entry name" value="NA_SULFATE"/>
    <property type="match status" value="1"/>
</dbReference>
<feature type="transmembrane region" description="Helical" evidence="7">
    <location>
        <begin position="112"/>
        <end position="129"/>
    </location>
</feature>
<evidence type="ECO:0000313" key="9">
    <source>
        <dbReference type="EMBL" id="SDD83619.1"/>
    </source>
</evidence>
<feature type="transmembrane region" description="Helical" evidence="7">
    <location>
        <begin position="88"/>
        <end position="106"/>
    </location>
</feature>
<dbReference type="PANTHER" id="PTHR43652">
    <property type="entry name" value="BASIC AMINO ACID ANTIPORTER YFCC-RELATED"/>
    <property type="match status" value="1"/>
</dbReference>